<keyword evidence="3" id="KW-1185">Reference proteome</keyword>
<dbReference type="EMBL" id="VSRR010025420">
    <property type="protein sequence ID" value="MPC66857.1"/>
    <property type="molecule type" value="Genomic_DNA"/>
</dbReference>
<comment type="caution">
    <text evidence="2">The sequence shown here is derived from an EMBL/GenBank/DDBJ whole genome shotgun (WGS) entry which is preliminary data.</text>
</comment>
<feature type="transmembrane region" description="Helical" evidence="1">
    <location>
        <begin position="67"/>
        <end position="84"/>
    </location>
</feature>
<feature type="transmembrane region" description="Helical" evidence="1">
    <location>
        <begin position="45"/>
        <end position="61"/>
    </location>
</feature>
<keyword evidence="1" id="KW-0812">Transmembrane</keyword>
<reference evidence="2 3" key="1">
    <citation type="submission" date="2019-05" db="EMBL/GenBank/DDBJ databases">
        <title>Another draft genome of Portunus trituberculatus and its Hox gene families provides insights of decapod evolution.</title>
        <authorList>
            <person name="Jeong J.-H."/>
            <person name="Song I."/>
            <person name="Kim S."/>
            <person name="Choi T."/>
            <person name="Kim D."/>
            <person name="Ryu S."/>
            <person name="Kim W."/>
        </authorList>
    </citation>
    <scope>NUCLEOTIDE SEQUENCE [LARGE SCALE GENOMIC DNA]</scope>
    <source>
        <tissue evidence="2">Muscle</tissue>
    </source>
</reference>
<proteinExistence type="predicted"/>
<evidence type="ECO:0000256" key="1">
    <source>
        <dbReference type="SAM" id="Phobius"/>
    </source>
</evidence>
<keyword evidence="1" id="KW-1133">Transmembrane helix</keyword>
<dbReference type="AlphaFoldDB" id="A0A5B7HC23"/>
<dbReference type="Proteomes" id="UP000324222">
    <property type="component" value="Unassembled WGS sequence"/>
</dbReference>
<gene>
    <name evidence="2" type="ORF">E2C01_061012</name>
</gene>
<evidence type="ECO:0000313" key="3">
    <source>
        <dbReference type="Proteomes" id="UP000324222"/>
    </source>
</evidence>
<organism evidence="2 3">
    <name type="scientific">Portunus trituberculatus</name>
    <name type="common">Swimming crab</name>
    <name type="synonym">Neptunus trituberculatus</name>
    <dbReference type="NCBI Taxonomy" id="210409"/>
    <lineage>
        <taxon>Eukaryota</taxon>
        <taxon>Metazoa</taxon>
        <taxon>Ecdysozoa</taxon>
        <taxon>Arthropoda</taxon>
        <taxon>Crustacea</taxon>
        <taxon>Multicrustacea</taxon>
        <taxon>Malacostraca</taxon>
        <taxon>Eumalacostraca</taxon>
        <taxon>Eucarida</taxon>
        <taxon>Decapoda</taxon>
        <taxon>Pleocyemata</taxon>
        <taxon>Brachyura</taxon>
        <taxon>Eubrachyura</taxon>
        <taxon>Portunoidea</taxon>
        <taxon>Portunidae</taxon>
        <taxon>Portuninae</taxon>
        <taxon>Portunus</taxon>
    </lineage>
</organism>
<evidence type="ECO:0000313" key="2">
    <source>
        <dbReference type="EMBL" id="MPC66857.1"/>
    </source>
</evidence>
<accession>A0A5B7HC23</accession>
<sequence>MMGERDGRCMGATESNQMMVCQEDSCSFGDPGVLLRGWDRERRDYTAATATTTITVITTIITTTYNYINMHLITINIIISIIIINNNNNKNNNNNNSNTIFNHNTLKKIIRAVTNICNRTVTSNKCHHLHLYYFSPLENTSTTTGPLLP</sequence>
<protein>
    <submittedName>
        <fullName evidence="2">Uncharacterized protein</fullName>
    </submittedName>
</protein>
<keyword evidence="1" id="KW-0472">Membrane</keyword>
<name>A0A5B7HC23_PORTR</name>